<dbReference type="NCBIfam" id="TIGR03925">
    <property type="entry name" value="T7SS_EccC_b"/>
    <property type="match status" value="1"/>
</dbReference>
<evidence type="ECO:0000256" key="8">
    <source>
        <dbReference type="ARBA" id="ARBA00023136"/>
    </source>
</evidence>
<evidence type="ECO:0000313" key="12">
    <source>
        <dbReference type="EMBL" id="BBH95310.1"/>
    </source>
</evidence>
<feature type="domain" description="FtsK" evidence="11">
    <location>
        <begin position="1142"/>
        <end position="1327"/>
    </location>
</feature>
<dbReference type="InterPro" id="IPR023836">
    <property type="entry name" value="EccCa-like_Actinobacteria"/>
</dbReference>
<feature type="transmembrane region" description="Helical" evidence="10">
    <location>
        <begin position="67"/>
        <end position="89"/>
    </location>
</feature>
<evidence type="ECO:0000256" key="6">
    <source>
        <dbReference type="ARBA" id="ARBA00022840"/>
    </source>
</evidence>
<dbReference type="GO" id="GO:0005886">
    <property type="term" value="C:plasma membrane"/>
    <property type="evidence" value="ECO:0007669"/>
    <property type="project" value="UniProtKB-SubCell"/>
</dbReference>
<evidence type="ECO:0000256" key="10">
    <source>
        <dbReference type="SAM" id="Phobius"/>
    </source>
</evidence>
<accession>A0A455T5P5</accession>
<dbReference type="PANTHER" id="PTHR22683:SF1">
    <property type="entry name" value="TYPE VII SECRETION SYSTEM PROTEIN ESSC"/>
    <property type="match status" value="1"/>
</dbReference>
<dbReference type="InterPro" id="IPR023837">
    <property type="entry name" value="EccCb-like_Actinobacteria"/>
</dbReference>
<feature type="domain" description="FtsK" evidence="11">
    <location>
        <begin position="849"/>
        <end position="1040"/>
    </location>
</feature>
<comment type="subcellular location">
    <subcellularLocation>
        <location evidence="1">Cell membrane</location>
        <topology evidence="1">Multi-pass membrane protein</topology>
    </subcellularLocation>
</comment>
<evidence type="ECO:0000256" key="1">
    <source>
        <dbReference type="ARBA" id="ARBA00004651"/>
    </source>
</evidence>
<dbReference type="NCBIfam" id="TIGR03924">
    <property type="entry name" value="T7SS_EccC_a"/>
    <property type="match status" value="1"/>
</dbReference>
<feature type="transmembrane region" description="Helical" evidence="10">
    <location>
        <begin position="42"/>
        <end position="60"/>
    </location>
</feature>
<keyword evidence="8 10" id="KW-0472">Membrane</keyword>
<keyword evidence="5 9" id="KW-0547">Nucleotide-binding</keyword>
<keyword evidence="4" id="KW-0677">Repeat</keyword>
<dbReference type="SMART" id="SM00382">
    <property type="entry name" value="AAA"/>
    <property type="match status" value="3"/>
</dbReference>
<dbReference type="GO" id="GO:0005524">
    <property type="term" value="F:ATP binding"/>
    <property type="evidence" value="ECO:0007669"/>
    <property type="project" value="UniProtKB-UniRule"/>
</dbReference>
<feature type="binding site" evidence="9">
    <location>
        <begin position="1160"/>
        <end position="1167"/>
    </location>
    <ligand>
        <name>ATP</name>
        <dbReference type="ChEBI" id="CHEBI:30616"/>
    </ligand>
</feature>
<dbReference type="Gene3D" id="3.40.50.300">
    <property type="entry name" value="P-loop containing nucleotide triphosphate hydrolases"/>
    <property type="match status" value="4"/>
</dbReference>
<dbReference type="Pfam" id="PF01580">
    <property type="entry name" value="FtsK_SpoIIIE"/>
    <property type="match status" value="3"/>
</dbReference>
<dbReference type="EMBL" id="AP019377">
    <property type="protein sequence ID" value="BBH95310.1"/>
    <property type="molecule type" value="Genomic_DNA"/>
</dbReference>
<dbReference type="PROSITE" id="PS50901">
    <property type="entry name" value="FTSK"/>
    <property type="match status" value="3"/>
</dbReference>
<evidence type="ECO:0000256" key="7">
    <source>
        <dbReference type="ARBA" id="ARBA00022989"/>
    </source>
</evidence>
<name>A0A455T5P5_9CHLR</name>
<proteinExistence type="predicted"/>
<dbReference type="PANTHER" id="PTHR22683">
    <property type="entry name" value="SPORULATION PROTEIN RELATED"/>
    <property type="match status" value="1"/>
</dbReference>
<dbReference type="InterPro" id="IPR050206">
    <property type="entry name" value="FtsK/SpoIIIE/SftA"/>
</dbReference>
<feature type="binding site" evidence="9">
    <location>
        <begin position="510"/>
        <end position="517"/>
    </location>
    <ligand>
        <name>ATP</name>
        <dbReference type="ChEBI" id="CHEBI:30616"/>
    </ligand>
</feature>
<dbReference type="GO" id="GO:0003677">
    <property type="term" value="F:DNA binding"/>
    <property type="evidence" value="ECO:0007669"/>
    <property type="project" value="InterPro"/>
</dbReference>
<keyword evidence="6 9" id="KW-0067">ATP-binding</keyword>
<evidence type="ECO:0000256" key="9">
    <source>
        <dbReference type="PROSITE-ProRule" id="PRU00289"/>
    </source>
</evidence>
<reference evidence="12" key="1">
    <citation type="submission" date="2018-12" db="EMBL/GenBank/DDBJ databases">
        <title>Novel natural products biosynthetic potential of the class Ktedonobacteria.</title>
        <authorList>
            <person name="Zheng Y."/>
            <person name="Saitou A."/>
            <person name="Wang C.M."/>
            <person name="Toyoda A."/>
            <person name="Minakuchi Y."/>
            <person name="Sekiguchi Y."/>
            <person name="Ueda K."/>
            <person name="Takano H."/>
            <person name="Sakai Y."/>
            <person name="Yokota A."/>
            <person name="Yabe S."/>
        </authorList>
    </citation>
    <scope>NUCLEOTIDE SEQUENCE</scope>
    <source>
        <strain evidence="12">A3-2</strain>
    </source>
</reference>
<keyword evidence="3 10" id="KW-0812">Transmembrane</keyword>
<dbReference type="InterPro" id="IPR027417">
    <property type="entry name" value="P-loop_NTPase"/>
</dbReference>
<feature type="domain" description="FtsK" evidence="11">
    <location>
        <begin position="487"/>
        <end position="687"/>
    </location>
</feature>
<dbReference type="SUPFAM" id="SSF52540">
    <property type="entry name" value="P-loop containing nucleoside triphosphate hydrolases"/>
    <property type="match status" value="3"/>
</dbReference>
<evidence type="ECO:0000256" key="3">
    <source>
        <dbReference type="ARBA" id="ARBA00022692"/>
    </source>
</evidence>
<evidence type="ECO:0000256" key="4">
    <source>
        <dbReference type="ARBA" id="ARBA00022737"/>
    </source>
</evidence>
<evidence type="ECO:0000256" key="2">
    <source>
        <dbReference type="ARBA" id="ARBA00022475"/>
    </source>
</evidence>
<keyword evidence="7 10" id="KW-1133">Transmembrane helix</keyword>
<gene>
    <name evidence="12" type="ORF">KTA_35090</name>
</gene>
<organism evidence="12">
    <name type="scientific">Thermogemmatispora argillosa</name>
    <dbReference type="NCBI Taxonomy" id="2045280"/>
    <lineage>
        <taxon>Bacteria</taxon>
        <taxon>Bacillati</taxon>
        <taxon>Chloroflexota</taxon>
        <taxon>Ktedonobacteria</taxon>
        <taxon>Thermogemmatisporales</taxon>
        <taxon>Thermogemmatisporaceae</taxon>
        <taxon>Thermogemmatispora</taxon>
    </lineage>
</organism>
<sequence>MQKQATTFYRPARAYPPRLPSDEIVISAPPTLQPAQSGPLSWLQYLLPVLGSLGSIFFMFTFHTNPLMMMISGGLGGFMIMSGLIMGFIQRRTLKKQQQQQRSLYLDYLERVRKHLLWLAKEQRLVEQRLYPSYEELAERVERREYLWERRPTDFDFMMTRIGFGPGPLCCPLRLDMSSANFMVQYVPELRAQAEALVAEYSYLNDVAALIPLRSFGTLAISGNLSAGRALARAIICQLVAFHAPEDVRCLVYFPGEHVEEWNWLKWLPHVRRLHQVKAEHRYAPEQLCMLATTIEDLQQLLKQQIKPEVERRTKLSEEAGSDEQQRRRAAQASLPHLVVVLDSFSPHEPIGQLPELELLFARASQAGTTVICLVEDRYHEPAAIQARLELSEVGGLHFEEIAYGGRRMEGLLPDHVEPALCERIARSLAPLTLSEASQQDLSQDIRLLELLEIPSADSIELSRCWQATEGEHEKLLRVPIGRRADGHPLLLDLKEAADKGMGPHGLIVGATGSGKSELLRTLVSALAITHDPRTLNFVLIDFKGGASFNDFQALPHVVGVVTNLQSDLALVDRVYAALLGEQQRRQRMLRDAGNLDNIKQYRAKWKMHPEMEPMPHLLIIVDEFAELIAQRSDFLDLFVTMGRVGRSLGLHLLFATQRLEEGRIKGLESHLRYRICLRTYSATESRTVLGTADAYYLPSVPGIGYFKVDVETYELFKCALISVPYLPLAEQTSLESKIRIFTANGKLLHYQQAVGGARHLAPAIAGSAELHTEMDVIIKRIAQAVPPAFTRAIHQVWLPPLPRVLTLDTVLAHTEHPHLTGIYANGSPAFGDLRVPVGLVDKPLEQTQEPLWLDFSGTGGHLSIIGAPQSGKSTFLRTLITSFMLTHTPRDVQFYCIDMGGGLLRIFEQAPHVGAVCSKPERDKIRRVVRQMRRVIEEREFLFRERGIDSMTTFRALRQRGELDDVPFGDVFLVIDNFAQFYQDFDQLEPDLVEIVSSGLAYGVHLIIATNRWAEVRPRLRDNIGTRLELRLNDPIDSELGRAIASAIPAGVPGRGANRDKLFFQIALPLMVAGGQTEIEDLHLRIQEYLLALIERIRSSWKSLVAPPILMLPPLVRWEDLPGPSPDEPPGVPIGLEEFRLKPVYIDLITGGPHFLILGDSECGKTSLLRAWIRGIERRYTPQQVAYAIIDFRKRLLDFVDSKSLLTYAYNSQTLTSCVGNLKVDLERRLKKISEVPLSELRRPQQWNGRHYFLFVDDYEAIGGSGGSPLMPLQEYLIVGRDVGFHLVLVHRVGGVSRAMFEPIMQRLREMGTPGLILSGDPMEGKLLHGQAATPLPPGRAYLVQPKHPPMLVQLAFAAPQWEEAQVAD</sequence>
<dbReference type="InterPro" id="IPR003593">
    <property type="entry name" value="AAA+_ATPase"/>
</dbReference>
<feature type="binding site" evidence="9">
    <location>
        <begin position="867"/>
        <end position="874"/>
    </location>
    <ligand>
        <name>ATP</name>
        <dbReference type="ChEBI" id="CHEBI:30616"/>
    </ligand>
</feature>
<dbReference type="InterPro" id="IPR002543">
    <property type="entry name" value="FtsK_dom"/>
</dbReference>
<protein>
    <submittedName>
        <fullName evidence="12">Type VII secretion protein EccC</fullName>
    </submittedName>
</protein>
<evidence type="ECO:0000259" key="11">
    <source>
        <dbReference type="PROSITE" id="PS50901"/>
    </source>
</evidence>
<keyword evidence="2" id="KW-1003">Cell membrane</keyword>
<evidence type="ECO:0000256" key="5">
    <source>
        <dbReference type="ARBA" id="ARBA00022741"/>
    </source>
</evidence>